<organism evidence="1 2">
    <name type="scientific">Verticillium dahliae</name>
    <name type="common">Verticillium wilt</name>
    <dbReference type="NCBI Taxonomy" id="27337"/>
    <lineage>
        <taxon>Eukaryota</taxon>
        <taxon>Fungi</taxon>
        <taxon>Dikarya</taxon>
        <taxon>Ascomycota</taxon>
        <taxon>Pezizomycotina</taxon>
        <taxon>Sordariomycetes</taxon>
        <taxon>Hypocreomycetidae</taxon>
        <taxon>Glomerellales</taxon>
        <taxon>Plectosphaerellaceae</taxon>
        <taxon>Verticillium</taxon>
    </lineage>
</organism>
<evidence type="ECO:0000313" key="2">
    <source>
        <dbReference type="Proteomes" id="UP000236305"/>
    </source>
</evidence>
<dbReference type="Gene3D" id="2.40.70.10">
    <property type="entry name" value="Acid Proteases"/>
    <property type="match status" value="1"/>
</dbReference>
<reference evidence="1 2" key="1">
    <citation type="submission" date="2017-12" db="EMBL/GenBank/DDBJ databases">
        <title>Comparative genomics yields insights into virulence evolution of Verticillium dahliae.</title>
        <authorList>
            <person name="Fan R."/>
            <person name="Armitage A.D."/>
            <person name="Cascant-Lopez E."/>
            <person name="Sobczyk M."/>
            <person name="Cockerton H.M."/>
            <person name="Harrison R.J."/>
        </authorList>
    </citation>
    <scope>NUCLEOTIDE SEQUENCE [LARGE SCALE GENOMIC DNA]</scope>
    <source>
        <strain evidence="1 2">12008</strain>
    </source>
</reference>
<dbReference type="Proteomes" id="UP000236305">
    <property type="component" value="Unassembled WGS sequence"/>
</dbReference>
<accession>A0A2J8DJV2</accession>
<dbReference type="InterPro" id="IPR021109">
    <property type="entry name" value="Peptidase_aspartic_dom_sf"/>
</dbReference>
<name>A0A2J8DJV2_VERDA</name>
<proteinExistence type="predicted"/>
<dbReference type="InterPro" id="IPR001969">
    <property type="entry name" value="Aspartic_peptidase_AS"/>
</dbReference>
<dbReference type="GO" id="GO:0006508">
    <property type="term" value="P:proteolysis"/>
    <property type="evidence" value="ECO:0007669"/>
    <property type="project" value="InterPro"/>
</dbReference>
<dbReference type="EMBL" id="MPSH01000030">
    <property type="protein sequence ID" value="PNH28904.1"/>
    <property type="molecule type" value="Genomic_DNA"/>
</dbReference>
<dbReference type="AlphaFoldDB" id="A0A2J8DJV2"/>
<dbReference type="SUPFAM" id="SSF50630">
    <property type="entry name" value="Acid proteases"/>
    <property type="match status" value="1"/>
</dbReference>
<protein>
    <submittedName>
        <fullName evidence="1">Uncharacterized protein</fullName>
    </submittedName>
</protein>
<dbReference type="PROSITE" id="PS00141">
    <property type="entry name" value="ASP_PROTEASE"/>
    <property type="match status" value="1"/>
</dbReference>
<sequence>MYSILYLCLLLAFANAQQNPKVVQTDLIHLKSQASGPFIPLVQFSLENQTINALFDTGSSDIVVPQKGSSICQNPAQQCDNSSASGFVAGAFDTAAGLARVRQRFNIASHFCQRH</sequence>
<comment type="caution">
    <text evidence="1">The sequence shown here is derived from an EMBL/GenBank/DDBJ whole genome shotgun (WGS) entry which is preliminary data.</text>
</comment>
<gene>
    <name evidence="1" type="ORF">BJF96_g7772</name>
</gene>
<evidence type="ECO:0000313" key="1">
    <source>
        <dbReference type="EMBL" id="PNH28904.1"/>
    </source>
</evidence>
<dbReference type="GO" id="GO:0004190">
    <property type="term" value="F:aspartic-type endopeptidase activity"/>
    <property type="evidence" value="ECO:0007669"/>
    <property type="project" value="InterPro"/>
</dbReference>